<evidence type="ECO:0000313" key="2">
    <source>
        <dbReference type="EMBL" id="AGK59162.1"/>
    </source>
</evidence>
<organism evidence="2 3">
    <name type="scientific">Hyphomicrobium denitrificans 1NES1</name>
    <dbReference type="NCBI Taxonomy" id="670307"/>
    <lineage>
        <taxon>Bacteria</taxon>
        <taxon>Pseudomonadati</taxon>
        <taxon>Pseudomonadota</taxon>
        <taxon>Alphaproteobacteria</taxon>
        <taxon>Hyphomicrobiales</taxon>
        <taxon>Hyphomicrobiaceae</taxon>
        <taxon>Hyphomicrobium</taxon>
    </lineage>
</organism>
<protein>
    <submittedName>
        <fullName evidence="2">Nuclease</fullName>
    </submittedName>
</protein>
<dbReference type="AlphaFoldDB" id="N0BA71"/>
<dbReference type="Pfam" id="PF00565">
    <property type="entry name" value="SNase"/>
    <property type="match status" value="1"/>
</dbReference>
<feature type="domain" description="TNase-like" evidence="1">
    <location>
        <begin position="52"/>
        <end position="168"/>
    </location>
</feature>
<keyword evidence="3" id="KW-1185">Reference proteome</keyword>
<accession>N0BA71</accession>
<dbReference type="Proteomes" id="UP000005952">
    <property type="component" value="Chromosome"/>
</dbReference>
<dbReference type="SUPFAM" id="SSF50199">
    <property type="entry name" value="Staphylococcal nuclease"/>
    <property type="match status" value="1"/>
</dbReference>
<dbReference type="eggNOG" id="COG1525">
    <property type="taxonomic scope" value="Bacteria"/>
</dbReference>
<reference evidence="2 3" key="1">
    <citation type="journal article" date="2013" name="Genome Announc.">
        <title>Genome sequences for three denitrifying bacterial strains isolated from a uranium- and nitrate-contaminated subsurface environment.</title>
        <authorList>
            <person name="Venkatramanan R."/>
            <person name="Prakash O."/>
            <person name="Woyke T."/>
            <person name="Chain P."/>
            <person name="Goodwin L.A."/>
            <person name="Watson D."/>
            <person name="Brooks S."/>
            <person name="Kostka J.E."/>
            <person name="Green S.J."/>
        </authorList>
    </citation>
    <scope>NUCLEOTIDE SEQUENCE [LARGE SCALE GENOMIC DNA]</scope>
    <source>
        <strain evidence="2 3">1NES1</strain>
    </source>
</reference>
<proteinExistence type="predicted"/>
<dbReference type="InterPro" id="IPR035437">
    <property type="entry name" value="SNase_OB-fold_sf"/>
</dbReference>
<sequence>MASVLSAKLSRTGREAGAFFVSSAALLLVPAIAVAVTGPGANDPAIITGQGRVVDGDTLDVGPTRVRLEGIDAPELAQTCRTATGERWGCGKASAAFLRALVQQKGLACDRTGSDLYHRALATCFEDGADINEAMVRAGMAWAFVRYSKVYVAVEADARGRKVGVWQGPAEAPWDFRHAEWQVAETAAPSGCAIKGNISSHGRIYHMPWSPWYGRVKIDESCGERWFCSEAEALAAGWRPAAAN</sequence>
<dbReference type="PANTHER" id="PTHR12302:SF26">
    <property type="entry name" value="BLR1266 PROTEIN"/>
    <property type="match status" value="1"/>
</dbReference>
<name>N0BA71_9HYPH</name>
<dbReference type="PANTHER" id="PTHR12302">
    <property type="entry name" value="EBNA2 BINDING PROTEIN P100"/>
    <property type="match status" value="1"/>
</dbReference>
<dbReference type="InterPro" id="IPR016071">
    <property type="entry name" value="Staphylococal_nuclease_OB-fold"/>
</dbReference>
<dbReference type="EMBL" id="CP005587">
    <property type="protein sequence ID" value="AGK59162.1"/>
    <property type="molecule type" value="Genomic_DNA"/>
</dbReference>
<dbReference type="Gene3D" id="2.40.50.90">
    <property type="match status" value="1"/>
</dbReference>
<dbReference type="HOGENOM" id="CLU_046484_2_0_5"/>
<evidence type="ECO:0000313" key="3">
    <source>
        <dbReference type="Proteomes" id="UP000005952"/>
    </source>
</evidence>
<dbReference type="KEGG" id="hdt:HYPDE_37453"/>
<gene>
    <name evidence="2" type="ORF">HYPDE_37453</name>
</gene>
<evidence type="ECO:0000259" key="1">
    <source>
        <dbReference type="PROSITE" id="PS50830"/>
    </source>
</evidence>
<dbReference type="SMART" id="SM00318">
    <property type="entry name" value="SNc"/>
    <property type="match status" value="1"/>
</dbReference>
<dbReference type="PROSITE" id="PS50830">
    <property type="entry name" value="TNASE_3"/>
    <property type="match status" value="1"/>
</dbReference>